<reference evidence="1" key="1">
    <citation type="submission" date="2023-06" db="EMBL/GenBank/DDBJ databases">
        <authorList>
            <person name="Kurt Z."/>
        </authorList>
    </citation>
    <scope>NUCLEOTIDE SEQUENCE</scope>
</reference>
<comment type="caution">
    <text evidence="1">The sequence shown here is derived from an EMBL/GenBank/DDBJ whole genome shotgun (WGS) entry which is preliminary data.</text>
</comment>
<evidence type="ECO:0000313" key="3">
    <source>
        <dbReference type="Proteomes" id="UP001642409"/>
    </source>
</evidence>
<dbReference type="Proteomes" id="UP001642409">
    <property type="component" value="Unassembled WGS sequence"/>
</dbReference>
<dbReference type="EMBL" id="CAXDID020000097">
    <property type="protein sequence ID" value="CAL6024999.1"/>
    <property type="molecule type" value="Genomic_DNA"/>
</dbReference>
<reference evidence="2 3" key="2">
    <citation type="submission" date="2024-07" db="EMBL/GenBank/DDBJ databases">
        <authorList>
            <person name="Akdeniz Z."/>
        </authorList>
    </citation>
    <scope>NUCLEOTIDE SEQUENCE [LARGE SCALE GENOMIC DNA]</scope>
</reference>
<organism evidence="1">
    <name type="scientific">Hexamita inflata</name>
    <dbReference type="NCBI Taxonomy" id="28002"/>
    <lineage>
        <taxon>Eukaryota</taxon>
        <taxon>Metamonada</taxon>
        <taxon>Diplomonadida</taxon>
        <taxon>Hexamitidae</taxon>
        <taxon>Hexamitinae</taxon>
        <taxon>Hexamita</taxon>
    </lineage>
</organism>
<gene>
    <name evidence="2" type="ORF">HINF_LOCUS29887</name>
    <name evidence="1" type="ORF">HINF_LOCUS54560</name>
</gene>
<dbReference type="AlphaFoldDB" id="A0AA86QYG4"/>
<evidence type="ECO:0000313" key="1">
    <source>
        <dbReference type="EMBL" id="CAI9966915.1"/>
    </source>
</evidence>
<evidence type="ECO:0000313" key="2">
    <source>
        <dbReference type="EMBL" id="CAL6024999.1"/>
    </source>
</evidence>
<dbReference type="EMBL" id="CATOUU010001010">
    <property type="protein sequence ID" value="CAI9966915.1"/>
    <property type="molecule type" value="Genomic_DNA"/>
</dbReference>
<name>A0AA86QYG4_9EUKA</name>
<accession>A0AA86QYG4</accession>
<keyword evidence="3" id="KW-1185">Reference proteome</keyword>
<protein>
    <submittedName>
        <fullName evidence="2">Hypothetical_protein</fullName>
    </submittedName>
</protein>
<proteinExistence type="predicted"/>
<sequence>MAQNQLHQLNSCVRSSKIFDEFHFSSSQQFNDFNKMVITAKQKQSYQIYQLRNRLKQLQTTLNVNSMEELQFNKDINAEINNQIQVVKEVQEEFKQKLLLTVEEARKQLQVIIS</sequence>